<dbReference type="Pfam" id="PF19064">
    <property type="entry name" value="DUF5760"/>
    <property type="match status" value="1"/>
</dbReference>
<dbReference type="AlphaFoldDB" id="A0A6C0DNK8"/>
<name>A0A6C0DNK8_9ZZZZ</name>
<dbReference type="InterPro" id="IPR043918">
    <property type="entry name" value="DUF5760"/>
</dbReference>
<proteinExistence type="predicted"/>
<evidence type="ECO:0000313" key="1">
    <source>
        <dbReference type="EMBL" id="QHT17459.1"/>
    </source>
</evidence>
<accession>A0A6C0DNK8</accession>
<reference evidence="1" key="1">
    <citation type="journal article" date="2020" name="Nature">
        <title>Giant virus diversity and host interactions through global metagenomics.</title>
        <authorList>
            <person name="Schulz F."/>
            <person name="Roux S."/>
            <person name="Paez-Espino D."/>
            <person name="Jungbluth S."/>
            <person name="Walsh D.A."/>
            <person name="Denef V.J."/>
            <person name="McMahon K.D."/>
            <person name="Konstantinidis K.T."/>
            <person name="Eloe-Fadrosh E.A."/>
            <person name="Kyrpides N.C."/>
            <person name="Woyke T."/>
        </authorList>
    </citation>
    <scope>NUCLEOTIDE SEQUENCE</scope>
    <source>
        <strain evidence="1">GVMAG-M-3300023174-24</strain>
    </source>
</reference>
<protein>
    <submittedName>
        <fullName evidence="1">Uncharacterized protein</fullName>
    </submittedName>
</protein>
<organism evidence="1">
    <name type="scientific">viral metagenome</name>
    <dbReference type="NCBI Taxonomy" id="1070528"/>
    <lineage>
        <taxon>unclassified sequences</taxon>
        <taxon>metagenomes</taxon>
        <taxon>organismal metagenomes</taxon>
    </lineage>
</organism>
<dbReference type="EMBL" id="MN739636">
    <property type="protein sequence ID" value="QHT17459.1"/>
    <property type="molecule type" value="Genomic_DNA"/>
</dbReference>
<sequence>METKEQLVKTIKEWVKLDNEIRTLHNEEKNRKMEKKRISNSLMEIMKKNEIDCFDIKDGQICYTKKNIKKPITQKVLIEILSKYYNGDLLKATELNNFITENREEVVKETITRVIYKEDDP</sequence>